<evidence type="ECO:0008006" key="4">
    <source>
        <dbReference type="Google" id="ProtNLM"/>
    </source>
</evidence>
<keyword evidence="1" id="KW-0812">Transmembrane</keyword>
<evidence type="ECO:0000313" key="2">
    <source>
        <dbReference type="EMBL" id="OIJ14244.1"/>
    </source>
</evidence>
<accession>A0A1S2LPG3</accession>
<keyword evidence="1" id="KW-0472">Membrane</keyword>
<keyword evidence="3" id="KW-1185">Reference proteome</keyword>
<dbReference type="RefSeq" id="WP_071312666.1">
    <property type="nucleotide sequence ID" value="NZ_MLQQ01000009.1"/>
</dbReference>
<reference evidence="2 3" key="1">
    <citation type="submission" date="2016-10" db="EMBL/GenBank/DDBJ databases">
        <title>Draft genome sequences of four alkaliphilic bacteria belonging to the Anaerobacillus genus.</title>
        <authorList>
            <person name="Bassil N.M."/>
            <person name="Lloyd J.R."/>
        </authorList>
    </citation>
    <scope>NUCLEOTIDE SEQUENCE [LARGE SCALE GENOMIC DNA]</scope>
    <source>
        <strain evidence="2 3">DSM 15340</strain>
    </source>
</reference>
<sequence length="75" mass="8731">METAIYLITFIGITIYGLLHYNKVKQKEPIIFISMMILNGVLMFLILIEAKIPTPLDFITYIYKPIGELLYQLFS</sequence>
<evidence type="ECO:0000313" key="3">
    <source>
        <dbReference type="Proteomes" id="UP000180098"/>
    </source>
</evidence>
<proteinExistence type="predicted"/>
<name>A0A1S2LPG3_9BACI</name>
<organism evidence="2 3">
    <name type="scientific">Anaerobacillus arseniciselenatis</name>
    <dbReference type="NCBI Taxonomy" id="85682"/>
    <lineage>
        <taxon>Bacteria</taxon>
        <taxon>Bacillati</taxon>
        <taxon>Bacillota</taxon>
        <taxon>Bacilli</taxon>
        <taxon>Bacillales</taxon>
        <taxon>Bacillaceae</taxon>
        <taxon>Anaerobacillus</taxon>
    </lineage>
</organism>
<feature type="transmembrane region" description="Helical" evidence="1">
    <location>
        <begin position="29"/>
        <end position="48"/>
    </location>
</feature>
<dbReference type="Proteomes" id="UP000180098">
    <property type="component" value="Unassembled WGS sequence"/>
</dbReference>
<keyword evidence="1" id="KW-1133">Transmembrane helix</keyword>
<feature type="transmembrane region" description="Helical" evidence="1">
    <location>
        <begin position="6"/>
        <end position="22"/>
    </location>
</feature>
<dbReference type="AlphaFoldDB" id="A0A1S2LPG3"/>
<evidence type="ECO:0000256" key="1">
    <source>
        <dbReference type="SAM" id="Phobius"/>
    </source>
</evidence>
<dbReference type="EMBL" id="MLQQ01000009">
    <property type="protein sequence ID" value="OIJ14244.1"/>
    <property type="molecule type" value="Genomic_DNA"/>
</dbReference>
<dbReference type="OrthoDB" id="2440830at2"/>
<protein>
    <recommendedName>
        <fullName evidence="4">Histidine kinase N-terminal 7TM region domain-containing protein</fullName>
    </recommendedName>
</protein>
<gene>
    <name evidence="2" type="ORF">BKP35_07015</name>
</gene>
<comment type="caution">
    <text evidence="2">The sequence shown here is derived from an EMBL/GenBank/DDBJ whole genome shotgun (WGS) entry which is preliminary data.</text>
</comment>